<evidence type="ECO:0000256" key="15">
    <source>
        <dbReference type="PROSITE-ProRule" id="PRU00239"/>
    </source>
</evidence>
<keyword evidence="5" id="KW-0645">Protease</keyword>
<feature type="domain" description="Calpain catalytic" evidence="17">
    <location>
        <begin position="26"/>
        <end position="96"/>
    </location>
</feature>
<dbReference type="PROSITE" id="PS50203">
    <property type="entry name" value="CALPAIN_CAT"/>
    <property type="match status" value="1"/>
</dbReference>
<evidence type="ECO:0000256" key="6">
    <source>
        <dbReference type="ARBA" id="ARBA00022725"/>
    </source>
</evidence>
<comment type="similarity">
    <text evidence="11">Belongs to the olfactory marker protein family.</text>
</comment>
<dbReference type="PRINTS" id="PR00704">
    <property type="entry name" value="CALPAIN"/>
</dbReference>
<evidence type="ECO:0000256" key="12">
    <source>
        <dbReference type="ARBA" id="ARBA00063115"/>
    </source>
</evidence>
<dbReference type="GO" id="GO:0005634">
    <property type="term" value="C:nucleus"/>
    <property type="evidence" value="ECO:0007669"/>
    <property type="project" value="TreeGrafter"/>
</dbReference>
<dbReference type="PANTHER" id="PTHR15357">
    <property type="entry name" value="OLFACTORY MARKER PROTEIN"/>
    <property type="match status" value="1"/>
</dbReference>
<evidence type="ECO:0000256" key="13">
    <source>
        <dbReference type="ARBA" id="ARBA00070362"/>
    </source>
</evidence>
<keyword evidence="4" id="KW-0716">Sensory transduction</keyword>
<dbReference type="SUPFAM" id="SSF54001">
    <property type="entry name" value="Cysteine proteinases"/>
    <property type="match status" value="1"/>
</dbReference>
<evidence type="ECO:0000256" key="7">
    <source>
        <dbReference type="ARBA" id="ARBA00022801"/>
    </source>
</evidence>
<evidence type="ECO:0000256" key="1">
    <source>
        <dbReference type="ARBA" id="ARBA00004496"/>
    </source>
</evidence>
<sequence>MFSCVKPYGDQNYSALKRACLRRKVLFEDPTFPATDDSLYYTGTPGPAVRWKRPKDICEDPRLFVDGISSHDLHQGQVGNCWFVAACSSLASRESLWQKQLVPEERATLLPACSASVTASARSREGGLRGRPSSCTPHFEDRVGLGRASGKEGRDEEGGESGGGAPLWWPLALAVRPQSTRLLDGGGGSSKGAMAEDEPKPTQLDMPLVLDEDLTKQMRLRVESLKRRGRKRQDGEKLLQPAESVYRIDFIQQQRLQFERWDVVLDKPGKVTITGTSQIWTPDLTNLMTRQLLDPAAIFWRKEDSEAMDWNEADALEFGERLSELAKIRKVMYFLITFSEGVEPANLKASVVFSQL</sequence>
<dbReference type="InterPro" id="IPR001300">
    <property type="entry name" value="Peptidase_C2_calpain_cat"/>
</dbReference>
<dbReference type="Gene3D" id="2.60.120.390">
    <property type="entry name" value="Olfactory marker"/>
    <property type="match status" value="1"/>
</dbReference>
<dbReference type="InterPro" id="IPR022684">
    <property type="entry name" value="Calpain_cysteine_protease"/>
</dbReference>
<evidence type="ECO:0000256" key="5">
    <source>
        <dbReference type="ARBA" id="ARBA00022670"/>
    </source>
</evidence>
<evidence type="ECO:0000256" key="14">
    <source>
        <dbReference type="PIRSR" id="PIRSR622684-1"/>
    </source>
</evidence>
<keyword evidence="3" id="KW-0963">Cytoplasm</keyword>
<comment type="subcellular location">
    <subcellularLocation>
        <location evidence="1">Cytoplasm</location>
    </subcellularLocation>
</comment>
<dbReference type="GO" id="GO:0007608">
    <property type="term" value="P:sensory perception of smell"/>
    <property type="evidence" value="ECO:0007669"/>
    <property type="project" value="UniProtKB-KW"/>
</dbReference>
<evidence type="ECO:0000259" key="17">
    <source>
        <dbReference type="PROSITE" id="PS50203"/>
    </source>
</evidence>
<dbReference type="PANTHER" id="PTHR15357:SF0">
    <property type="entry name" value="OLFACTORY MARKER PROTEIN"/>
    <property type="match status" value="1"/>
</dbReference>
<evidence type="ECO:0000256" key="16">
    <source>
        <dbReference type="SAM" id="MobiDB-lite"/>
    </source>
</evidence>
<dbReference type="Proteomes" id="UP001159641">
    <property type="component" value="Unassembled WGS sequence"/>
</dbReference>
<evidence type="ECO:0000256" key="8">
    <source>
        <dbReference type="ARBA" id="ARBA00022807"/>
    </source>
</evidence>
<dbReference type="GO" id="GO:0043025">
    <property type="term" value="C:neuronal cell body"/>
    <property type="evidence" value="ECO:0007669"/>
    <property type="project" value="TreeGrafter"/>
</dbReference>
<dbReference type="Pfam" id="PF06554">
    <property type="entry name" value="Olfactory_mark"/>
    <property type="match status" value="1"/>
</dbReference>
<keyword evidence="9" id="KW-0007">Acetylation</keyword>
<dbReference type="GO" id="GO:0005829">
    <property type="term" value="C:cytosol"/>
    <property type="evidence" value="ECO:0007669"/>
    <property type="project" value="TreeGrafter"/>
</dbReference>
<feature type="compositionally biased region" description="Basic and acidic residues" evidence="16">
    <location>
        <begin position="138"/>
        <end position="156"/>
    </location>
</feature>
<dbReference type="InterPro" id="IPR038765">
    <property type="entry name" value="Papain-like_cys_pep_sf"/>
</dbReference>
<evidence type="ECO:0000256" key="3">
    <source>
        <dbReference type="ARBA" id="ARBA00022490"/>
    </source>
</evidence>
<proteinExistence type="inferred from homology"/>
<dbReference type="InterPro" id="IPR000169">
    <property type="entry name" value="Pept_cys_AS"/>
</dbReference>
<keyword evidence="19" id="KW-1185">Reference proteome</keyword>
<feature type="active site" evidence="14">
    <location>
        <position position="81"/>
    </location>
</feature>
<protein>
    <recommendedName>
        <fullName evidence="13">Olfactory marker protein</fullName>
    </recommendedName>
</protein>
<accession>A0AB34HZU2</accession>
<dbReference type="FunFam" id="2.60.120.390:FF:000001">
    <property type="entry name" value="Olfactory marker protein"/>
    <property type="match status" value="1"/>
</dbReference>
<dbReference type="GO" id="GO:0006508">
    <property type="term" value="P:proteolysis"/>
    <property type="evidence" value="ECO:0007669"/>
    <property type="project" value="UniProtKB-KW"/>
</dbReference>
<keyword evidence="6" id="KW-0552">Olfaction</keyword>
<evidence type="ECO:0000256" key="10">
    <source>
        <dbReference type="ARBA" id="ARBA00057623"/>
    </source>
</evidence>
<evidence type="ECO:0000313" key="19">
    <source>
        <dbReference type="Proteomes" id="UP001159641"/>
    </source>
</evidence>
<dbReference type="InterPro" id="IPR036727">
    <property type="entry name" value="Olfactory_marker_sf"/>
</dbReference>
<dbReference type="SUPFAM" id="SSF63697">
    <property type="entry name" value="Olfactory marker protein"/>
    <property type="match status" value="1"/>
</dbReference>
<dbReference type="AlphaFoldDB" id="A0AB34HZU2"/>
<dbReference type="Pfam" id="PF00648">
    <property type="entry name" value="Peptidase_C2"/>
    <property type="match status" value="1"/>
</dbReference>
<reference evidence="18 19" key="1">
    <citation type="submission" date="2022-11" db="EMBL/GenBank/DDBJ databases">
        <title>Whole genome sequence of Eschrichtius robustus ER-17-0199.</title>
        <authorList>
            <person name="Bruniche-Olsen A."/>
            <person name="Black A.N."/>
            <person name="Fields C.J."/>
            <person name="Walden K."/>
            <person name="Dewoody J.A."/>
        </authorList>
    </citation>
    <scope>NUCLEOTIDE SEQUENCE [LARGE SCALE GENOMIC DNA]</scope>
    <source>
        <strain evidence="18">ER-17-0199</strain>
        <tissue evidence="18">Blubber</tissue>
    </source>
</reference>
<dbReference type="PROSITE" id="PS00139">
    <property type="entry name" value="THIOL_PROTEASE_CYS"/>
    <property type="match status" value="1"/>
</dbReference>
<feature type="region of interest" description="Disordered" evidence="16">
    <location>
        <begin position="121"/>
        <end position="166"/>
    </location>
</feature>
<evidence type="ECO:0000256" key="4">
    <source>
        <dbReference type="ARBA" id="ARBA00022606"/>
    </source>
</evidence>
<keyword evidence="8" id="KW-0788">Thiol protease</keyword>
<keyword evidence="7" id="KW-0378">Hydrolase</keyword>
<comment type="similarity">
    <text evidence="2">Belongs to the peptidase C2 family.</text>
</comment>
<comment type="subunit">
    <text evidence="12">Interacts with BEX1 and BEX2.</text>
</comment>
<dbReference type="GO" id="GO:0030424">
    <property type="term" value="C:axon"/>
    <property type="evidence" value="ECO:0007669"/>
    <property type="project" value="TreeGrafter"/>
</dbReference>
<dbReference type="SMART" id="SM00230">
    <property type="entry name" value="CysPc"/>
    <property type="match status" value="1"/>
</dbReference>
<gene>
    <name evidence="18" type="ORF">J1605_001442</name>
</gene>
<comment type="caution">
    <text evidence="18">The sequence shown here is derived from an EMBL/GenBank/DDBJ whole genome shotgun (WGS) entry which is preliminary data.</text>
</comment>
<organism evidence="18 19">
    <name type="scientific">Eschrichtius robustus</name>
    <name type="common">California gray whale</name>
    <name type="synonym">Eschrichtius gibbosus</name>
    <dbReference type="NCBI Taxonomy" id="9764"/>
    <lineage>
        <taxon>Eukaryota</taxon>
        <taxon>Metazoa</taxon>
        <taxon>Chordata</taxon>
        <taxon>Craniata</taxon>
        <taxon>Vertebrata</taxon>
        <taxon>Euteleostomi</taxon>
        <taxon>Mammalia</taxon>
        <taxon>Eutheria</taxon>
        <taxon>Laurasiatheria</taxon>
        <taxon>Artiodactyla</taxon>
        <taxon>Whippomorpha</taxon>
        <taxon>Cetacea</taxon>
        <taxon>Mysticeti</taxon>
        <taxon>Eschrichtiidae</taxon>
        <taxon>Eschrichtius</taxon>
    </lineage>
</organism>
<comment type="caution">
    <text evidence="15">Lacks conserved residue(s) required for the propagation of feature annotation.</text>
</comment>
<dbReference type="EMBL" id="JAIQCJ010000074">
    <property type="protein sequence ID" value="KAJ8798317.1"/>
    <property type="molecule type" value="Genomic_DNA"/>
</dbReference>
<name>A0AB34HZU2_ESCRO</name>
<evidence type="ECO:0000256" key="2">
    <source>
        <dbReference type="ARBA" id="ARBA00007623"/>
    </source>
</evidence>
<comment type="function">
    <text evidence="10">May act as a modulator of the olfactory signal-transduction cascade.</text>
</comment>
<dbReference type="GO" id="GO:0007165">
    <property type="term" value="P:signal transduction"/>
    <property type="evidence" value="ECO:0007669"/>
    <property type="project" value="InterPro"/>
</dbReference>
<dbReference type="GO" id="GO:0004198">
    <property type="term" value="F:calcium-dependent cysteine-type endopeptidase activity"/>
    <property type="evidence" value="ECO:0007669"/>
    <property type="project" value="InterPro"/>
</dbReference>
<evidence type="ECO:0000313" key="18">
    <source>
        <dbReference type="EMBL" id="KAJ8798317.1"/>
    </source>
</evidence>
<evidence type="ECO:0000256" key="11">
    <source>
        <dbReference type="ARBA" id="ARBA00061039"/>
    </source>
</evidence>
<evidence type="ECO:0000256" key="9">
    <source>
        <dbReference type="ARBA" id="ARBA00022990"/>
    </source>
</evidence>
<dbReference type="InterPro" id="IPR009103">
    <property type="entry name" value="Olfactory_marker"/>
</dbReference>